<dbReference type="Gene3D" id="3.10.20.90">
    <property type="entry name" value="Phosphatidylinositol 3-kinase Catalytic Subunit, Chain A, domain 1"/>
    <property type="match status" value="1"/>
</dbReference>
<protein>
    <recommendedName>
        <fullName evidence="2">PB1 domain-containing protein</fullName>
    </recommendedName>
</protein>
<proteinExistence type="predicted"/>
<dbReference type="PANTHER" id="PTHR31066">
    <property type="entry name" value="OS05G0427100 PROTEIN-RELATED"/>
    <property type="match status" value="1"/>
</dbReference>
<feature type="region of interest" description="Disordered" evidence="1">
    <location>
        <begin position="167"/>
        <end position="202"/>
    </location>
</feature>
<reference evidence="3 4" key="1">
    <citation type="submission" date="2024-01" db="EMBL/GenBank/DDBJ databases">
        <title>Genome assemblies of Stephania.</title>
        <authorList>
            <person name="Yang L."/>
        </authorList>
    </citation>
    <scope>NUCLEOTIDE SEQUENCE [LARGE SCALE GENOMIC DNA]</scope>
    <source>
        <strain evidence="3">JXDWG</strain>
        <tissue evidence="3">Leaf</tissue>
    </source>
</reference>
<accession>A0AAP0JH48</accession>
<evidence type="ECO:0000256" key="1">
    <source>
        <dbReference type="SAM" id="MobiDB-lite"/>
    </source>
</evidence>
<keyword evidence="4" id="KW-1185">Reference proteome</keyword>
<dbReference type="Pfam" id="PF00564">
    <property type="entry name" value="PB1"/>
    <property type="match status" value="1"/>
</dbReference>
<dbReference type="SMART" id="SM00666">
    <property type="entry name" value="PB1"/>
    <property type="match status" value="1"/>
</dbReference>
<feature type="region of interest" description="Disordered" evidence="1">
    <location>
        <begin position="369"/>
        <end position="394"/>
    </location>
</feature>
<name>A0AAP0JH48_9MAGN</name>
<dbReference type="AlphaFoldDB" id="A0AAP0JH48"/>
<evidence type="ECO:0000313" key="3">
    <source>
        <dbReference type="EMBL" id="KAK9133729.1"/>
    </source>
</evidence>
<dbReference type="FunFam" id="3.10.20.90:FF:000058">
    <property type="entry name" value="Octicosapeptide/phox/Bem1p domain kinase superfamily protein"/>
    <property type="match status" value="1"/>
</dbReference>
<dbReference type="InterPro" id="IPR000270">
    <property type="entry name" value="PB1_dom"/>
</dbReference>
<feature type="domain" description="PB1" evidence="2">
    <location>
        <begin position="12"/>
        <end position="102"/>
    </location>
</feature>
<gene>
    <name evidence="3" type="ORF">Scep_013257</name>
</gene>
<dbReference type="SUPFAM" id="SSF54277">
    <property type="entry name" value="CAD &amp; PB1 domains"/>
    <property type="match status" value="1"/>
</dbReference>
<evidence type="ECO:0000313" key="4">
    <source>
        <dbReference type="Proteomes" id="UP001419268"/>
    </source>
</evidence>
<organism evidence="3 4">
    <name type="scientific">Stephania cephalantha</name>
    <dbReference type="NCBI Taxonomy" id="152367"/>
    <lineage>
        <taxon>Eukaryota</taxon>
        <taxon>Viridiplantae</taxon>
        <taxon>Streptophyta</taxon>
        <taxon>Embryophyta</taxon>
        <taxon>Tracheophyta</taxon>
        <taxon>Spermatophyta</taxon>
        <taxon>Magnoliopsida</taxon>
        <taxon>Ranunculales</taxon>
        <taxon>Menispermaceae</taxon>
        <taxon>Menispermoideae</taxon>
        <taxon>Cissampelideae</taxon>
        <taxon>Stephania</taxon>
    </lineage>
</organism>
<dbReference type="Proteomes" id="UP001419268">
    <property type="component" value="Unassembled WGS sequence"/>
</dbReference>
<evidence type="ECO:0000259" key="2">
    <source>
        <dbReference type="SMART" id="SM00666"/>
    </source>
</evidence>
<sequence>MCSFGGQILPRPHDNQLRYVGGETRIVALHRPASFSALLAKLSKLSNSSPSQFSIKYQLPNEDLDALISVTSDEDLENMMDEYDRLNPKSSRPHLRLFLFPTNASLGSLLGGSNRRENWFFDALNGGGASLERGRSEVSSVISEVPDYLFGLDNSDESREVIVKPPKNRPILSDNVPGSDPGSPAPPIAPSPYFSTSSSLGVPSMPDLPPVRTKPLEQVNPNPVVDMKERLESPMSQGFGEAVGDPNQAGFAQQRGGYSGGNPVWHYVSEPHYPVQPVQPMPVYYVAGHVPGGSPVPMTYLPRYPGQVSGQVPIGYRNQVMGGVGQVYNVGQKPVVAAEGYELPAGGASEIASQQVYYGVRNPGVMPGYHRPVPPVERQGSVPEMRPGYVSQTQ</sequence>
<comment type="caution">
    <text evidence="3">The sequence shown here is derived from an EMBL/GenBank/DDBJ whole genome shotgun (WGS) entry which is preliminary data.</text>
</comment>
<dbReference type="EMBL" id="JBBNAG010000005">
    <property type="protein sequence ID" value="KAK9133729.1"/>
    <property type="molecule type" value="Genomic_DNA"/>
</dbReference>
<dbReference type="CDD" id="cd06410">
    <property type="entry name" value="PB1_UP2"/>
    <property type="match status" value="1"/>
</dbReference>
<dbReference type="PANTHER" id="PTHR31066:SF33">
    <property type="entry name" value="OS07G0556300 PROTEIN"/>
    <property type="match status" value="1"/>
</dbReference>
<dbReference type="InterPro" id="IPR053198">
    <property type="entry name" value="Gynoecium_Dev_Regulator"/>
</dbReference>